<feature type="compositionally biased region" description="Basic and acidic residues" evidence="11">
    <location>
        <begin position="586"/>
        <end position="750"/>
    </location>
</feature>
<keyword evidence="3" id="KW-0963">Cytoplasm</keyword>
<evidence type="ECO:0000256" key="7">
    <source>
        <dbReference type="ARBA" id="ARBA00023212"/>
    </source>
</evidence>
<feature type="compositionally biased region" description="Low complexity" evidence="11">
    <location>
        <begin position="531"/>
        <end position="543"/>
    </location>
</feature>
<evidence type="ECO:0000256" key="6">
    <source>
        <dbReference type="ARBA" id="ARBA00023054"/>
    </source>
</evidence>
<dbReference type="PANTHER" id="PTHR23214">
    <property type="entry name" value="NEUROFILAMENT TRIPLET H PROTEIN"/>
    <property type="match status" value="1"/>
</dbReference>
<feature type="region of interest" description="Disordered" evidence="11">
    <location>
        <begin position="23"/>
        <end position="44"/>
    </location>
</feature>
<evidence type="ECO:0000259" key="12">
    <source>
        <dbReference type="PROSITE" id="PS51842"/>
    </source>
</evidence>
<dbReference type="Proteomes" id="UP000826234">
    <property type="component" value="Unassembled WGS sequence"/>
</dbReference>
<dbReference type="PROSITE" id="PS00226">
    <property type="entry name" value="IF_ROD_1"/>
    <property type="match status" value="1"/>
</dbReference>
<dbReference type="PROSITE" id="PS51842">
    <property type="entry name" value="IF_ROD_2"/>
    <property type="match status" value="1"/>
</dbReference>
<feature type="coiled-coil region" evidence="10">
    <location>
        <begin position="75"/>
        <end position="200"/>
    </location>
</feature>
<dbReference type="EMBL" id="JAIPUX010001211">
    <property type="protein sequence ID" value="KAH0625500.1"/>
    <property type="molecule type" value="Genomic_DNA"/>
</dbReference>
<dbReference type="Gene3D" id="1.20.5.500">
    <property type="entry name" value="Single helix bin"/>
    <property type="match status" value="1"/>
</dbReference>
<evidence type="ECO:0000313" key="13">
    <source>
        <dbReference type="EMBL" id="KAH0625500.1"/>
    </source>
</evidence>
<name>A0ABQ7T721_PHRPL</name>
<dbReference type="SUPFAM" id="SSF64593">
    <property type="entry name" value="Intermediate filament protein, coiled coil region"/>
    <property type="match status" value="2"/>
</dbReference>
<evidence type="ECO:0000256" key="2">
    <source>
        <dbReference type="ARBA" id="ARBA00004489"/>
    </source>
</evidence>
<dbReference type="Pfam" id="PF00038">
    <property type="entry name" value="Filament"/>
    <property type="match status" value="1"/>
</dbReference>
<accession>A0ABQ7T721</accession>
<proteinExistence type="inferred from homology"/>
<protein>
    <recommendedName>
        <fullName evidence="12">IF rod domain-containing protein</fullName>
    </recommendedName>
</protein>
<sequence length="847" mass="94534">MQAMMLGSLGGMMGEALPWSRKEPLGPRLASSMSSMSSSSGFQSFGANGRDDGLSFSASASASSPLSDRSAKAALQGLNDRFAGYLERVRFLEDRNKELEAEAGVLRQQRAGRAAMAELYEREIQEMRAHLAQVESEKAQAELERARAWEEAAQLQEKVQQEEKRRGVAESIIRATASQALQAQMEASQLEHRLRSLQEEGAYLRRSHQEEVEGMMGAAVAATPPEAPTQEPPQLAAALRQIRAQMEGHAAHSASHAQEWFRVRLDKLSEVAKVNTDAIRSAQEEISEYRRQLQSRTTELETLRGTKESLERQRIEMEDRHQGDVQSYQVTGYQLDNELRNTKWEMAAQLREYQDLLNVKMALDIEIAAYRKLLEGEECRMSAGVVVFPSPDGFPKGPSVSTHIRVKSGEKIKMAEKPEKETVIVEEQTEEIQVTEEVTEEEEGEKEEEEEEGSETKEAAEMPTKEKESPSTEEAKSPEKVPTPPEKEETKSPEKTRSPTKDETKSPEPPEKEETKSPEKTRSPTKDEAKSPAAKSPAKVASPTKEEAKSPPKAKSPTKAPSPTKEEEAKTPAKAKSPAKPAAAKFPEKATKEDSKSPEKSKSPSKEEAKSPEKAKTPTKAKSPEKETQKEPEKSPQKDTKGVVKDEKKEKAPTKPPTEEKKESKKEEPSMKDEKKEKVPTKPPTEEKKESKKEEPPVKDEKKEKVPTKPPTEEKKESKKEEPSQKDEKNEKVPTKLPTEEKKESKKEERPIMEWVSIENEAGKQLTRTPQKAHLLLGKLLGPLHTVVVGLRLQVDIQHNTQALELVVQAEAENGWDGGITRVQHHSSLEFGYDETESKHNQSGYGA</sequence>
<gene>
    <name evidence="13" type="ORF">JD844_015044</name>
</gene>
<keyword evidence="8" id="KW-0966">Cell projection</keyword>
<organism evidence="13 14">
    <name type="scientific">Phrynosoma platyrhinos</name>
    <name type="common">Desert horned lizard</name>
    <dbReference type="NCBI Taxonomy" id="52577"/>
    <lineage>
        <taxon>Eukaryota</taxon>
        <taxon>Metazoa</taxon>
        <taxon>Chordata</taxon>
        <taxon>Craniata</taxon>
        <taxon>Vertebrata</taxon>
        <taxon>Euteleostomi</taxon>
        <taxon>Lepidosauria</taxon>
        <taxon>Squamata</taxon>
        <taxon>Bifurcata</taxon>
        <taxon>Unidentata</taxon>
        <taxon>Episquamata</taxon>
        <taxon>Toxicofera</taxon>
        <taxon>Iguania</taxon>
        <taxon>Phrynosomatidae</taxon>
        <taxon>Phrynosomatinae</taxon>
        <taxon>Phrynosoma</taxon>
    </lineage>
</organism>
<feature type="compositionally biased region" description="Low complexity" evidence="11">
    <location>
        <begin position="31"/>
        <end position="40"/>
    </location>
</feature>
<dbReference type="InterPro" id="IPR018039">
    <property type="entry name" value="IF_conserved"/>
</dbReference>
<keyword evidence="7" id="KW-0206">Cytoskeleton</keyword>
<comment type="caution">
    <text evidence="13">The sequence shown here is derived from an EMBL/GenBank/DDBJ whole genome shotgun (WGS) entry which is preliminary data.</text>
</comment>
<keyword evidence="6 10" id="KW-0175">Coiled coil</keyword>
<feature type="compositionally biased region" description="Low complexity" evidence="11">
    <location>
        <begin position="551"/>
        <end position="563"/>
    </location>
</feature>
<feature type="compositionally biased region" description="Basic and acidic residues" evidence="11">
    <location>
        <begin position="454"/>
        <end position="530"/>
    </location>
</feature>
<evidence type="ECO:0000256" key="11">
    <source>
        <dbReference type="SAM" id="MobiDB-lite"/>
    </source>
</evidence>
<reference evidence="13 14" key="1">
    <citation type="journal article" date="2022" name="Gigascience">
        <title>A chromosome-level genome assembly and annotation of the desert horned lizard, Phrynosoma platyrhinos, provides insight into chromosomal rearrangements among reptiles.</title>
        <authorList>
            <person name="Koochekian N."/>
            <person name="Ascanio A."/>
            <person name="Farleigh K."/>
            <person name="Card D.C."/>
            <person name="Schield D.R."/>
            <person name="Castoe T.A."/>
            <person name="Jezkova T."/>
        </authorList>
    </citation>
    <scope>NUCLEOTIDE SEQUENCE [LARGE SCALE GENOMIC DNA]</scope>
    <source>
        <strain evidence="13">NK-2021</strain>
    </source>
</reference>
<keyword evidence="5 9" id="KW-0403">Intermediate filament</keyword>
<feature type="coiled-coil region" evidence="10">
    <location>
        <begin position="272"/>
        <end position="320"/>
    </location>
</feature>
<keyword evidence="4" id="KW-0597">Phosphoprotein</keyword>
<feature type="compositionally biased region" description="Acidic residues" evidence="11">
    <location>
        <begin position="427"/>
        <end position="453"/>
    </location>
</feature>
<evidence type="ECO:0000256" key="8">
    <source>
        <dbReference type="ARBA" id="ARBA00023273"/>
    </source>
</evidence>
<evidence type="ECO:0000256" key="4">
    <source>
        <dbReference type="ARBA" id="ARBA00022553"/>
    </source>
</evidence>
<feature type="region of interest" description="Disordered" evidence="11">
    <location>
        <begin position="414"/>
        <end position="750"/>
    </location>
</feature>
<evidence type="ECO:0000256" key="3">
    <source>
        <dbReference type="ARBA" id="ARBA00022490"/>
    </source>
</evidence>
<comment type="subcellular location">
    <subcellularLocation>
        <location evidence="2">Cell projection</location>
        <location evidence="2">Axon</location>
    </subcellularLocation>
    <subcellularLocation>
        <location evidence="1">Cytoplasm</location>
        <location evidence="1">Cytoskeleton</location>
    </subcellularLocation>
</comment>
<evidence type="ECO:0000256" key="10">
    <source>
        <dbReference type="SAM" id="Coils"/>
    </source>
</evidence>
<evidence type="ECO:0000256" key="9">
    <source>
        <dbReference type="RuleBase" id="RU000685"/>
    </source>
</evidence>
<keyword evidence="14" id="KW-1185">Reference proteome</keyword>
<dbReference type="SMART" id="SM01391">
    <property type="entry name" value="Filament"/>
    <property type="match status" value="1"/>
</dbReference>
<dbReference type="PANTHER" id="PTHR23214:SF1">
    <property type="entry name" value="NEUROFILAMENT HEAVY POLYPEPTIDE"/>
    <property type="match status" value="1"/>
</dbReference>
<feature type="compositionally biased region" description="Basic and acidic residues" evidence="11">
    <location>
        <begin position="414"/>
        <end position="423"/>
    </location>
</feature>
<feature type="compositionally biased region" description="Low complexity" evidence="11">
    <location>
        <begin position="572"/>
        <end position="585"/>
    </location>
</feature>
<dbReference type="Gene3D" id="1.20.5.170">
    <property type="match status" value="1"/>
</dbReference>
<feature type="domain" description="IF rod" evidence="12">
    <location>
        <begin position="71"/>
        <end position="381"/>
    </location>
</feature>
<evidence type="ECO:0000313" key="14">
    <source>
        <dbReference type="Proteomes" id="UP000826234"/>
    </source>
</evidence>
<evidence type="ECO:0000256" key="1">
    <source>
        <dbReference type="ARBA" id="ARBA00004245"/>
    </source>
</evidence>
<dbReference type="Gene3D" id="1.20.5.1160">
    <property type="entry name" value="Vasodilator-stimulated phosphoprotein"/>
    <property type="match status" value="1"/>
</dbReference>
<evidence type="ECO:0000256" key="5">
    <source>
        <dbReference type="ARBA" id="ARBA00022754"/>
    </source>
</evidence>
<comment type="similarity">
    <text evidence="9">Belongs to the intermediate filament family.</text>
</comment>
<dbReference type="InterPro" id="IPR039008">
    <property type="entry name" value="IF_rod_dom"/>
</dbReference>